<keyword evidence="2" id="KW-1185">Reference proteome</keyword>
<dbReference type="Proteomes" id="UP000594014">
    <property type="component" value="Chromosome"/>
</dbReference>
<dbReference type="EC" id="1.1.1.267" evidence="1"/>
<reference evidence="1" key="1">
    <citation type="submission" date="2019-08" db="EMBL/GenBank/DDBJ databases">
        <title>Genome sequence of Clostridiales bacterium MT110.</title>
        <authorList>
            <person name="Cao J."/>
        </authorList>
    </citation>
    <scope>NUCLEOTIDE SEQUENCE</scope>
    <source>
        <strain evidence="1">MT110</strain>
    </source>
</reference>
<name>A0ACD1A850_9FIRM</name>
<protein>
    <submittedName>
        <fullName evidence="1">1-deoxy-D-xylulose-5-phosphate reductoisomerase</fullName>
        <ecNumber evidence="1">1.1.1.267</ecNumber>
    </submittedName>
</protein>
<evidence type="ECO:0000313" key="1">
    <source>
        <dbReference type="EMBL" id="QOX62557.1"/>
    </source>
</evidence>
<gene>
    <name evidence="1" type="ORF">FRZ06_03955</name>
</gene>
<organism evidence="1 2">
    <name type="scientific">Anoxybacterium hadale</name>
    <dbReference type="NCBI Taxonomy" id="3408580"/>
    <lineage>
        <taxon>Bacteria</taxon>
        <taxon>Bacillati</taxon>
        <taxon>Bacillota</taxon>
        <taxon>Clostridia</taxon>
        <taxon>Peptostreptococcales</taxon>
        <taxon>Anaerovoracaceae</taxon>
        <taxon>Anoxybacterium</taxon>
    </lineage>
</organism>
<accession>A0ACD1A850</accession>
<dbReference type="EMBL" id="CP042469">
    <property type="protein sequence ID" value="QOX62557.1"/>
    <property type="molecule type" value="Genomic_DNA"/>
</dbReference>
<evidence type="ECO:0000313" key="2">
    <source>
        <dbReference type="Proteomes" id="UP000594014"/>
    </source>
</evidence>
<keyword evidence="1" id="KW-0560">Oxidoreductase</keyword>
<sequence>MKKIAILGSTGSVGTQTLDFIESNPDRFTVTVLSCGANVELLREQIRKHQPQLAVVSFEDDAMDLGREFPGTEFLYGMEGLIAAASKSDSDTVVNSLSGMMGLLPTYCAIEAGKDIAFANKETLVAGGEVIMDAVKKNNVQLLPVDSEHSAIFQALQGNDAKALNRIILTASGGPFRGYQLEQLEKVTLAQALKHPKWSMGSKITIDSATLMNKGLEVIEARWLFNVPVDMIEVVVHPQSIIHSMVEYCDHSIIAQLGVPDMRIPVSYALTYPERIKNEYQGINFLETGELNFEKPDMETFRCLSLAYEAIRAGGSYPVVLNAANEVLVQWFLEGRIRFLDIQKTIERVLEEHKPVYHPGLEDILDIDQKIRGDLKL</sequence>
<proteinExistence type="predicted"/>